<feature type="domain" description="UspA" evidence="2">
    <location>
        <begin position="160"/>
        <end position="298"/>
    </location>
</feature>
<dbReference type="Gene3D" id="3.40.50.620">
    <property type="entry name" value="HUPs"/>
    <property type="match status" value="1"/>
</dbReference>
<dbReference type="EMBL" id="CP011801">
    <property type="protein sequence ID" value="ALA59145.1"/>
    <property type="molecule type" value="Genomic_DNA"/>
</dbReference>
<dbReference type="AlphaFoldDB" id="A0A0K2GDV9"/>
<evidence type="ECO:0000259" key="2">
    <source>
        <dbReference type="Pfam" id="PF00582"/>
    </source>
</evidence>
<name>A0A0K2GDV9_NITMO</name>
<dbReference type="PANTHER" id="PTHR46268:SF6">
    <property type="entry name" value="UNIVERSAL STRESS PROTEIN UP12"/>
    <property type="match status" value="1"/>
</dbReference>
<dbReference type="OrthoDB" id="9808582at2"/>
<dbReference type="STRING" id="42253.NITMOv2_2735"/>
<dbReference type="PRINTS" id="PR01438">
    <property type="entry name" value="UNVRSLSTRESS"/>
</dbReference>
<evidence type="ECO:0000313" key="3">
    <source>
        <dbReference type="EMBL" id="ALA59145.1"/>
    </source>
</evidence>
<dbReference type="Pfam" id="PF00582">
    <property type="entry name" value="Usp"/>
    <property type="match status" value="2"/>
</dbReference>
<dbReference type="InterPro" id="IPR014729">
    <property type="entry name" value="Rossmann-like_a/b/a_fold"/>
</dbReference>
<dbReference type="Proteomes" id="UP000069205">
    <property type="component" value="Chromosome"/>
</dbReference>
<dbReference type="Gene3D" id="3.40.50.12370">
    <property type="match status" value="1"/>
</dbReference>
<comment type="similarity">
    <text evidence="1">Belongs to the universal stress protein A family.</text>
</comment>
<dbReference type="InterPro" id="IPR006016">
    <property type="entry name" value="UspA"/>
</dbReference>
<dbReference type="KEGG" id="nmv:NITMOv2_2735"/>
<keyword evidence="4" id="KW-1185">Reference proteome</keyword>
<dbReference type="SUPFAM" id="SSF52402">
    <property type="entry name" value="Adenine nucleotide alpha hydrolases-like"/>
    <property type="match status" value="2"/>
</dbReference>
<dbReference type="CDD" id="cd00293">
    <property type="entry name" value="USP-like"/>
    <property type="match status" value="2"/>
</dbReference>
<protein>
    <submittedName>
        <fullName evidence="3">Universal stress protein</fullName>
    </submittedName>
</protein>
<feature type="domain" description="UspA" evidence="2">
    <location>
        <begin position="9"/>
        <end position="146"/>
    </location>
</feature>
<sequence>MEPDPLSLRRILLATDFSRGAGRAKDYALFLAQTYGATVLVQHVSQPYPTLSADAVADPYLLEPIREQVSRVLHELTEQMGQTGVQATGQHTVGIASEEIIRTARENGIDLIVMGTQGRTGLDHVLLGSTAERVVKGAPCPVVTVRPPAAGREQDTVSVQRLLAPLDFSDSSFDALETALLLARRFAAPITLLHVLEWSWLRLNFTVAELAEDAQVRRDIEARAGRYADLLRAQGVTVETVIRGGGGPADFIVDTAEAQRSDLIVMGTHGRRGLQRALIGSVAESVLRRAPCPVWTVKQAKFSPGHRRVFGPIEQAA</sequence>
<dbReference type="RefSeq" id="WP_053380217.1">
    <property type="nucleotide sequence ID" value="NZ_CP011801.1"/>
</dbReference>
<organism evidence="3 4">
    <name type="scientific">Nitrospira moscoviensis</name>
    <dbReference type="NCBI Taxonomy" id="42253"/>
    <lineage>
        <taxon>Bacteria</taxon>
        <taxon>Pseudomonadati</taxon>
        <taxon>Nitrospirota</taxon>
        <taxon>Nitrospiria</taxon>
        <taxon>Nitrospirales</taxon>
        <taxon>Nitrospiraceae</taxon>
        <taxon>Nitrospira</taxon>
    </lineage>
</organism>
<evidence type="ECO:0000313" key="4">
    <source>
        <dbReference type="Proteomes" id="UP000069205"/>
    </source>
</evidence>
<reference evidence="3 4" key="1">
    <citation type="journal article" date="2015" name="Proc. Natl. Acad. Sci. U.S.A.">
        <title>Expanded metabolic versatility of ubiquitous nitrite-oxidizing bacteria from the genus Nitrospira.</title>
        <authorList>
            <person name="Koch H."/>
            <person name="Lucker S."/>
            <person name="Albertsen M."/>
            <person name="Kitzinger K."/>
            <person name="Herbold C."/>
            <person name="Spieck E."/>
            <person name="Nielsen P.H."/>
            <person name="Wagner M."/>
            <person name="Daims H."/>
        </authorList>
    </citation>
    <scope>NUCLEOTIDE SEQUENCE [LARGE SCALE GENOMIC DNA]</scope>
    <source>
        <strain evidence="3 4">NSP M-1</strain>
    </source>
</reference>
<dbReference type="PATRIC" id="fig|42253.5.peg.2704"/>
<proteinExistence type="inferred from homology"/>
<evidence type="ECO:0000256" key="1">
    <source>
        <dbReference type="ARBA" id="ARBA00008791"/>
    </source>
</evidence>
<dbReference type="InterPro" id="IPR006015">
    <property type="entry name" value="Universal_stress_UspA"/>
</dbReference>
<gene>
    <name evidence="3" type="ORF">NITMOv2_2735</name>
</gene>
<dbReference type="PANTHER" id="PTHR46268">
    <property type="entry name" value="STRESS RESPONSE PROTEIN NHAX"/>
    <property type="match status" value="1"/>
</dbReference>
<accession>A0A0K2GDV9</accession>